<dbReference type="InterPro" id="IPR036890">
    <property type="entry name" value="HATPase_C_sf"/>
</dbReference>
<dbReference type="InterPro" id="IPR005467">
    <property type="entry name" value="His_kinase_dom"/>
</dbReference>
<evidence type="ECO:0000256" key="1">
    <source>
        <dbReference type="ARBA" id="ARBA00000085"/>
    </source>
</evidence>
<evidence type="ECO:0000256" key="3">
    <source>
        <dbReference type="ARBA" id="ARBA00022553"/>
    </source>
</evidence>
<keyword evidence="9" id="KW-0472">Membrane</keyword>
<evidence type="ECO:0000256" key="9">
    <source>
        <dbReference type="SAM" id="Phobius"/>
    </source>
</evidence>
<proteinExistence type="predicted"/>
<organism evidence="11">
    <name type="scientific">candidate division WOR-3 bacterium</name>
    <dbReference type="NCBI Taxonomy" id="2052148"/>
    <lineage>
        <taxon>Bacteria</taxon>
        <taxon>Bacteria division WOR-3</taxon>
    </lineage>
</organism>
<dbReference type="InterPro" id="IPR003594">
    <property type="entry name" value="HATPase_dom"/>
</dbReference>
<dbReference type="CDD" id="cd00082">
    <property type="entry name" value="HisKA"/>
    <property type="match status" value="1"/>
</dbReference>
<dbReference type="Gene3D" id="1.10.287.130">
    <property type="match status" value="1"/>
</dbReference>
<feature type="transmembrane region" description="Helical" evidence="9">
    <location>
        <begin position="141"/>
        <end position="162"/>
    </location>
</feature>
<feature type="transmembrane region" description="Helical" evidence="9">
    <location>
        <begin position="113"/>
        <end position="129"/>
    </location>
</feature>
<dbReference type="SMART" id="SM00388">
    <property type="entry name" value="HisKA"/>
    <property type="match status" value="1"/>
</dbReference>
<dbReference type="GO" id="GO:0000155">
    <property type="term" value="F:phosphorelay sensor kinase activity"/>
    <property type="evidence" value="ECO:0007669"/>
    <property type="project" value="InterPro"/>
</dbReference>
<keyword evidence="8" id="KW-0902">Two-component regulatory system</keyword>
<name>A0A7C6EGI3_UNCW3</name>
<evidence type="ECO:0000256" key="8">
    <source>
        <dbReference type="ARBA" id="ARBA00023012"/>
    </source>
</evidence>
<feature type="transmembrane region" description="Helical" evidence="9">
    <location>
        <begin position="90"/>
        <end position="108"/>
    </location>
</feature>
<dbReference type="PRINTS" id="PR00344">
    <property type="entry name" value="BCTRLSENSOR"/>
</dbReference>
<dbReference type="SUPFAM" id="SSF55874">
    <property type="entry name" value="ATPase domain of HSP90 chaperone/DNA topoisomerase II/histidine kinase"/>
    <property type="match status" value="1"/>
</dbReference>
<dbReference type="InterPro" id="IPR003661">
    <property type="entry name" value="HisK_dim/P_dom"/>
</dbReference>
<evidence type="ECO:0000256" key="5">
    <source>
        <dbReference type="ARBA" id="ARBA00022741"/>
    </source>
</evidence>
<feature type="domain" description="Histidine kinase" evidence="10">
    <location>
        <begin position="286"/>
        <end position="489"/>
    </location>
</feature>
<dbReference type="EC" id="2.7.13.3" evidence="2"/>
<dbReference type="InterPro" id="IPR036097">
    <property type="entry name" value="HisK_dim/P_sf"/>
</dbReference>
<sequence length="489" mass="55405">MLSKKTINPLVGLILLNPLVITFILLSSSYPVNYTIPATYWLIILVSFVISLLFLILHKWIKPEILTYILLITDIPLIAVIIHFTGGISSLFPLLYVVLIITSAIYTYRKGAYIISLISVFCFLGLMFFEINEQSLQPKYVIQQFYLFSLLFLFTAILSGWLSERYRIRTEELKKLNLTTEEIVKNLPSGILVIDANGSVIYTNIPQDDIRSYVHLYLARFLKNPERGGDVRELKVKKNFFLLSCSLIGNKQGALAILQDLTEIKKLEEASRISRQTKMLAELGGSLAHEIRNPLASIRGSLEVISKTRFPKSAKPFIEMALKESIRLNEIVTDFLNFAQFVPKKTYRIRVSDVINEALLDIIPHFSEKKLDFEREGTDFEIMADLNRLKSGVLNILINACEVSEQGKKIFIKTNYNNKYGWIEITDQGPGIAKKDLKKIFQPFFTTKKGGTGLGLSIAQKIIEAHNGNIEVSSRIGKGTTFRIILPLA</sequence>
<feature type="transmembrane region" description="Helical" evidence="9">
    <location>
        <begin position="65"/>
        <end position="84"/>
    </location>
</feature>
<dbReference type="EMBL" id="DTHJ01000065">
    <property type="protein sequence ID" value="HHS62604.1"/>
    <property type="molecule type" value="Genomic_DNA"/>
</dbReference>
<dbReference type="SUPFAM" id="SSF47384">
    <property type="entry name" value="Homodimeric domain of signal transducing histidine kinase"/>
    <property type="match status" value="1"/>
</dbReference>
<evidence type="ECO:0000256" key="6">
    <source>
        <dbReference type="ARBA" id="ARBA00022777"/>
    </source>
</evidence>
<keyword evidence="9" id="KW-1133">Transmembrane helix</keyword>
<feature type="transmembrane region" description="Helical" evidence="9">
    <location>
        <begin position="7"/>
        <end position="26"/>
    </location>
</feature>
<dbReference type="PROSITE" id="PS50109">
    <property type="entry name" value="HIS_KIN"/>
    <property type="match status" value="1"/>
</dbReference>
<dbReference type="Gene3D" id="3.30.565.10">
    <property type="entry name" value="Histidine kinase-like ATPase, C-terminal domain"/>
    <property type="match status" value="1"/>
</dbReference>
<reference evidence="11" key="1">
    <citation type="journal article" date="2020" name="mSystems">
        <title>Genome- and Community-Level Interaction Insights into Carbon Utilization and Element Cycling Functions of Hydrothermarchaeota in Hydrothermal Sediment.</title>
        <authorList>
            <person name="Zhou Z."/>
            <person name="Liu Y."/>
            <person name="Xu W."/>
            <person name="Pan J."/>
            <person name="Luo Z.H."/>
            <person name="Li M."/>
        </authorList>
    </citation>
    <scope>NUCLEOTIDE SEQUENCE [LARGE SCALE GENOMIC DNA]</scope>
    <source>
        <strain evidence="11">SpSt-783</strain>
    </source>
</reference>
<evidence type="ECO:0000313" key="11">
    <source>
        <dbReference type="EMBL" id="HHS62604.1"/>
    </source>
</evidence>
<dbReference type="InterPro" id="IPR004358">
    <property type="entry name" value="Sig_transdc_His_kin-like_C"/>
</dbReference>
<dbReference type="Pfam" id="PF00512">
    <property type="entry name" value="HisKA"/>
    <property type="match status" value="1"/>
</dbReference>
<gene>
    <name evidence="11" type="ORF">ENV70_03165</name>
</gene>
<keyword evidence="9" id="KW-0812">Transmembrane</keyword>
<keyword evidence="4" id="KW-0808">Transferase</keyword>
<feature type="transmembrane region" description="Helical" evidence="9">
    <location>
        <begin position="38"/>
        <end position="58"/>
    </location>
</feature>
<comment type="caution">
    <text evidence="11">The sequence shown here is derived from an EMBL/GenBank/DDBJ whole genome shotgun (WGS) entry which is preliminary data.</text>
</comment>
<keyword evidence="6" id="KW-0418">Kinase</keyword>
<evidence type="ECO:0000256" key="4">
    <source>
        <dbReference type="ARBA" id="ARBA00022679"/>
    </source>
</evidence>
<dbReference type="SMART" id="SM00387">
    <property type="entry name" value="HATPase_c"/>
    <property type="match status" value="1"/>
</dbReference>
<dbReference type="Pfam" id="PF25323">
    <property type="entry name" value="6TM_PilS"/>
    <property type="match status" value="1"/>
</dbReference>
<accession>A0A7C6EGI3</accession>
<dbReference type="PANTHER" id="PTHR43065">
    <property type="entry name" value="SENSOR HISTIDINE KINASE"/>
    <property type="match status" value="1"/>
</dbReference>
<evidence type="ECO:0000256" key="7">
    <source>
        <dbReference type="ARBA" id="ARBA00022840"/>
    </source>
</evidence>
<dbReference type="Pfam" id="PF02518">
    <property type="entry name" value="HATPase_c"/>
    <property type="match status" value="1"/>
</dbReference>
<dbReference type="GO" id="GO:0005524">
    <property type="term" value="F:ATP binding"/>
    <property type="evidence" value="ECO:0007669"/>
    <property type="project" value="UniProtKB-KW"/>
</dbReference>
<evidence type="ECO:0000256" key="2">
    <source>
        <dbReference type="ARBA" id="ARBA00012438"/>
    </source>
</evidence>
<dbReference type="PANTHER" id="PTHR43065:SF10">
    <property type="entry name" value="PEROXIDE STRESS-ACTIVATED HISTIDINE KINASE MAK3"/>
    <property type="match status" value="1"/>
</dbReference>
<keyword evidence="3" id="KW-0597">Phosphoprotein</keyword>
<protein>
    <recommendedName>
        <fullName evidence="2">histidine kinase</fullName>
        <ecNumber evidence="2">2.7.13.3</ecNumber>
    </recommendedName>
</protein>
<dbReference type="AlphaFoldDB" id="A0A7C6EGI3"/>
<comment type="catalytic activity">
    <reaction evidence="1">
        <text>ATP + protein L-histidine = ADP + protein N-phospho-L-histidine.</text>
        <dbReference type="EC" id="2.7.13.3"/>
    </reaction>
</comment>
<keyword evidence="7" id="KW-0067">ATP-binding</keyword>
<keyword evidence="5" id="KW-0547">Nucleotide-binding</keyword>
<evidence type="ECO:0000259" key="10">
    <source>
        <dbReference type="PROSITE" id="PS50109"/>
    </source>
</evidence>